<evidence type="ECO:0000256" key="5">
    <source>
        <dbReference type="ARBA" id="ARBA00022989"/>
    </source>
</evidence>
<feature type="transmembrane region" description="Helical" evidence="12">
    <location>
        <begin position="997"/>
        <end position="1018"/>
    </location>
</feature>
<evidence type="ECO:0000256" key="10">
    <source>
        <dbReference type="ARBA" id="ARBA00023224"/>
    </source>
</evidence>
<dbReference type="InterPro" id="IPR017978">
    <property type="entry name" value="GPCR_3_C"/>
</dbReference>
<evidence type="ECO:0000256" key="2">
    <source>
        <dbReference type="ARBA" id="ARBA00022475"/>
    </source>
</evidence>
<feature type="transmembrane region" description="Helical" evidence="12">
    <location>
        <begin position="973"/>
        <end position="991"/>
    </location>
</feature>
<dbReference type="OMA" id="HWRQNAA"/>
<keyword evidence="9" id="KW-0325">Glycoprotein</keyword>
<dbReference type="Pfam" id="PF00003">
    <property type="entry name" value="7tm_3"/>
    <property type="match status" value="1"/>
</dbReference>
<dbReference type="FunFam" id="3.40.50.2300:FF:000751">
    <property type="match status" value="1"/>
</dbReference>
<sequence length="1486" mass="167937">MDHVFRKKFTCLYSTTMNFKNAGHQHEKQQLSTKLQFHSKYFQSSIFKEFSTLFYLWWLWFCLFSVLCRGSTESTFDFNTKMFQNISTTNAINVTTTESTTTTTSSKINTTKEWLNVSFATTTQPQSIRKDEMKITVIKNNISNSDSEEIYQKIFKFNQSTVNFNKNNIKIDDNQIIINESNNDQFNESNKNNHNFTVSNSISSTILTDFNQNYDDNNDNETENQFAISFNNSVYNDNEILTVSQNDSLIIEDEIETGTNVTLTKIDEINVSYTRRKSEHLKKLLENKSHRSRVNSVFELSSKMMFNSTINNSYRNARAGKVSLLGLFELTTQNGIRPEGISEVYAAELAVKHINDRNILPGYTLELLTNDTKCDPGVGVDRFFHALYTRHTTRMVMLLGSACSEVTESLAKIVPYWNILQVSFGSTSPALSDRREFPLFYRTVAPDSSHNPARIAFIRKFGWDTVTTFSQNEEIYSLAINDLVTELESANISCTATITFAETDFKDQLRMLRDLDTRIIIGSFSDEVAPKIFCEVIKAFKLNMYGTDYAWIVQEDLGTMWWLQNTEECTVKQLQAVVENMIIVSSHNSIVGEEFSYSGLNNTMFLNELRRMNVPSQMSRYAPQTYDAVWAIALAMRGAEEYWRNMSADQPKLDRFDYTRYDMAMEFLHQFSQLNFLGVSGPVSFDGADRIGTSAFYQVQKSKIVHISLYYPESQHLDFYCPQCASIKWHKGQIPIAKRILKLRVATIAPLAFYTITAVASVGILLTIGFLAFNLHFRKLKAIKLSSPKLSNITAVGCILVYAAVILLGLDYSTLPAIETIFPAVCTARVSLLSCGFSLAFGSMFAKTYRVHRIFTSHSGGGICKDRILQDSKLILLVCALLLIDGLVVILWVISDPMERHLSNLTLEISAVDRSVVYQPQVEVCRSQHTSKWLGILYIYKGLLLVVGVYMAWETRHVKISALNDSQYIGISVYSVVITSASVVVLANLLAERVTLSFIIITSFILISTTATLCLLFLPKIRDIWRRDNHDPVVHSMGLKIECNTRRFVMDDSKEIHYRVEVQNRVYKKEMAALDAEIQKLEKMILEPHNPSTSSSTTSLSHHVKNELNKILNDDQPQQKSRAPSITGGLPLLLLSVLPPVIPRASWPSAEHMSVPMRRSVTFSSEPHMDDETGRLPAIDLFNLRLRHQKCMENRSILDRIKGIFGSRAPSRKTSSASISGQGLTAAFKAHMGLLTGFVPGANSTSCNTLNVNAVDPKVLRRPSLAKSGTAINIEITEPEFFEARARRKSSVAFHQISRDRLQSLTSSTHSNIEPKVNFLLPPNRRPSIFQQEPTLRERIKGSPRFPHKINPTCSLNSLGEEIIVSDETEITAIEVTTGNGHDKRTKRYPIKTKWKSMDESSTSFRSLNPLPILKIPEISSVSDLVISSNTENFDNKLSSQIEITMENSNNTDTRNSNNICNNNSSSEIEAIISIAIDDDTLTIEK</sequence>
<dbReference type="PANTHER" id="PTHR10519">
    <property type="entry name" value="GABA-B RECEPTOR"/>
    <property type="match status" value="1"/>
</dbReference>
<evidence type="ECO:0000256" key="1">
    <source>
        <dbReference type="ARBA" id="ARBA00004651"/>
    </source>
</evidence>
<dbReference type="CDD" id="cd06366">
    <property type="entry name" value="PBP1_GABAb_receptor"/>
    <property type="match status" value="1"/>
</dbReference>
<dbReference type="InterPro" id="IPR002455">
    <property type="entry name" value="GPCR3_GABA-B"/>
</dbReference>
<keyword evidence="10" id="KW-0807">Transducer</keyword>
<dbReference type="Pfam" id="PF01094">
    <property type="entry name" value="ANF_receptor"/>
    <property type="match status" value="1"/>
</dbReference>
<dbReference type="InterPro" id="IPR028082">
    <property type="entry name" value="Peripla_BP_I"/>
</dbReference>
<dbReference type="EMBL" id="UFQT01000134">
    <property type="protein sequence ID" value="SSX20630.1"/>
    <property type="molecule type" value="Genomic_DNA"/>
</dbReference>
<evidence type="ECO:0000256" key="3">
    <source>
        <dbReference type="ARBA" id="ARBA00022692"/>
    </source>
</evidence>
<evidence type="ECO:0000259" key="13">
    <source>
        <dbReference type="PROSITE" id="PS50259"/>
    </source>
</evidence>
<keyword evidence="7 12" id="KW-0472">Membrane</keyword>
<evidence type="ECO:0000256" key="11">
    <source>
        <dbReference type="ARBA" id="ARBA00073785"/>
    </source>
</evidence>
<dbReference type="GO" id="GO:0004965">
    <property type="term" value="F:G protein-coupled GABA receptor activity"/>
    <property type="evidence" value="ECO:0007669"/>
    <property type="project" value="InterPro"/>
</dbReference>
<reference evidence="14" key="1">
    <citation type="submission" date="2018-07" db="EMBL/GenBank/DDBJ databases">
        <authorList>
            <person name="Quirk P.G."/>
            <person name="Krulwich T.A."/>
        </authorList>
    </citation>
    <scope>NUCLEOTIDE SEQUENCE</scope>
</reference>
<feature type="domain" description="G-protein coupled receptors family 3 profile" evidence="13">
    <location>
        <begin position="823"/>
        <end position="1024"/>
    </location>
</feature>
<gene>
    <name evidence="14" type="primary">CSON002132</name>
</gene>
<evidence type="ECO:0000256" key="12">
    <source>
        <dbReference type="SAM" id="Phobius"/>
    </source>
</evidence>
<name>A0A336LRP5_CULSO</name>
<accession>A0A336LRP5</accession>
<keyword evidence="3 12" id="KW-0812">Transmembrane</keyword>
<evidence type="ECO:0000256" key="9">
    <source>
        <dbReference type="ARBA" id="ARBA00023180"/>
    </source>
</evidence>
<evidence type="ECO:0000313" key="14">
    <source>
        <dbReference type="EMBL" id="SSX20630.1"/>
    </source>
</evidence>
<keyword evidence="2" id="KW-1003">Cell membrane</keyword>
<comment type="subcellular location">
    <subcellularLocation>
        <location evidence="1">Cell membrane</location>
        <topology evidence="1">Multi-pass membrane protein</topology>
    </subcellularLocation>
</comment>
<evidence type="ECO:0000256" key="4">
    <source>
        <dbReference type="ARBA" id="ARBA00022729"/>
    </source>
</evidence>
<feature type="transmembrane region" description="Helical" evidence="12">
    <location>
        <begin position="793"/>
        <end position="815"/>
    </location>
</feature>
<feature type="transmembrane region" description="Helical" evidence="12">
    <location>
        <begin position="933"/>
        <end position="953"/>
    </location>
</feature>
<dbReference type="SUPFAM" id="SSF53822">
    <property type="entry name" value="Periplasmic binding protein-like I"/>
    <property type="match status" value="1"/>
</dbReference>
<dbReference type="Gene3D" id="3.40.50.2300">
    <property type="match status" value="2"/>
</dbReference>
<dbReference type="PANTHER" id="PTHR10519:SF46">
    <property type="entry name" value="METABOTROPIC GABA-B RECEPTOR SUBTYPE 3, ISOFORM A"/>
    <property type="match status" value="1"/>
</dbReference>
<feature type="transmembrane region" description="Helical" evidence="12">
    <location>
        <begin position="874"/>
        <end position="894"/>
    </location>
</feature>
<dbReference type="PRINTS" id="PR01176">
    <property type="entry name" value="GABABRECEPTR"/>
</dbReference>
<dbReference type="GO" id="GO:0007214">
    <property type="term" value="P:gamma-aminobutyric acid signaling pathway"/>
    <property type="evidence" value="ECO:0007669"/>
    <property type="project" value="TreeGrafter"/>
</dbReference>
<feature type="transmembrane region" description="Helical" evidence="12">
    <location>
        <begin position="751"/>
        <end position="773"/>
    </location>
</feature>
<protein>
    <recommendedName>
        <fullName evidence="11">Gamma-aminobutyric acid type B receptor subunit 2</fullName>
    </recommendedName>
</protein>
<dbReference type="GO" id="GO:0038039">
    <property type="term" value="C:G protein-coupled receptor heterodimeric complex"/>
    <property type="evidence" value="ECO:0007669"/>
    <property type="project" value="TreeGrafter"/>
</dbReference>
<keyword evidence="5 12" id="KW-1133">Transmembrane helix</keyword>
<keyword evidence="8" id="KW-0675">Receptor</keyword>
<dbReference type="FunFam" id="3.40.50.2300:FF:000063">
    <property type="entry name" value="Gamma-aminobutyric acid type B receptor subunit"/>
    <property type="match status" value="1"/>
</dbReference>
<dbReference type="InterPro" id="IPR001828">
    <property type="entry name" value="ANF_lig-bd_rcpt"/>
</dbReference>
<keyword evidence="4" id="KW-0732">Signal</keyword>
<proteinExistence type="predicted"/>
<keyword evidence="6" id="KW-0297">G-protein coupled receptor</keyword>
<evidence type="ECO:0000256" key="8">
    <source>
        <dbReference type="ARBA" id="ARBA00023170"/>
    </source>
</evidence>
<evidence type="ECO:0000256" key="6">
    <source>
        <dbReference type="ARBA" id="ARBA00023040"/>
    </source>
</evidence>
<dbReference type="CDD" id="cd15047">
    <property type="entry name" value="7tmC_GABA-B-like"/>
    <property type="match status" value="1"/>
</dbReference>
<evidence type="ECO:0000256" key="7">
    <source>
        <dbReference type="ARBA" id="ARBA00023136"/>
    </source>
</evidence>
<organism evidence="14">
    <name type="scientific">Culicoides sonorensis</name>
    <name type="common">Biting midge</name>
    <dbReference type="NCBI Taxonomy" id="179676"/>
    <lineage>
        <taxon>Eukaryota</taxon>
        <taxon>Metazoa</taxon>
        <taxon>Ecdysozoa</taxon>
        <taxon>Arthropoda</taxon>
        <taxon>Hexapoda</taxon>
        <taxon>Insecta</taxon>
        <taxon>Pterygota</taxon>
        <taxon>Neoptera</taxon>
        <taxon>Endopterygota</taxon>
        <taxon>Diptera</taxon>
        <taxon>Nematocera</taxon>
        <taxon>Chironomoidea</taxon>
        <taxon>Ceratopogonidae</taxon>
        <taxon>Ceratopogoninae</taxon>
        <taxon>Culicoides</taxon>
        <taxon>Monoculicoides</taxon>
    </lineage>
</organism>
<dbReference type="PROSITE" id="PS50259">
    <property type="entry name" value="G_PROTEIN_RECEP_F3_4"/>
    <property type="match status" value="1"/>
</dbReference>
<dbReference type="PRINTS" id="PR01177">
    <property type="entry name" value="GABAB1RECPTR"/>
</dbReference>
<dbReference type="VEuPathDB" id="VectorBase:CSON002132"/>